<dbReference type="EMBL" id="WJXB01000001">
    <property type="protein sequence ID" value="MRN51648.1"/>
    <property type="molecule type" value="Genomic_DNA"/>
</dbReference>
<feature type="transmembrane region" description="Helical" evidence="5">
    <location>
        <begin position="12"/>
        <end position="30"/>
    </location>
</feature>
<feature type="transmembrane region" description="Helical" evidence="5">
    <location>
        <begin position="325"/>
        <end position="358"/>
    </location>
</feature>
<proteinExistence type="predicted"/>
<feature type="transmembrane region" description="Helical" evidence="5">
    <location>
        <begin position="378"/>
        <end position="399"/>
    </location>
</feature>
<keyword evidence="2 5" id="KW-0812">Transmembrane</keyword>
<dbReference type="AlphaFoldDB" id="A0A7X2H2T5"/>
<feature type="transmembrane region" description="Helical" evidence="5">
    <location>
        <begin position="299"/>
        <end position="318"/>
    </location>
</feature>
<accession>A0A7X2H2T5</accession>
<keyword evidence="8" id="KW-1185">Reference proteome</keyword>
<dbReference type="Proteomes" id="UP000463051">
    <property type="component" value="Unassembled WGS sequence"/>
</dbReference>
<feature type="transmembrane region" description="Helical" evidence="5">
    <location>
        <begin position="140"/>
        <end position="159"/>
    </location>
</feature>
<comment type="caution">
    <text evidence="7">The sequence shown here is derived from an EMBL/GenBank/DDBJ whole genome shotgun (WGS) entry which is preliminary data.</text>
</comment>
<dbReference type="InterPro" id="IPR011990">
    <property type="entry name" value="TPR-like_helical_dom_sf"/>
</dbReference>
<comment type="subcellular location">
    <subcellularLocation>
        <location evidence="1">Membrane</location>
        <topology evidence="1">Multi-pass membrane protein</topology>
    </subcellularLocation>
</comment>
<dbReference type="InterPro" id="IPR051533">
    <property type="entry name" value="WaaL-like"/>
</dbReference>
<dbReference type="Pfam" id="PF04932">
    <property type="entry name" value="Wzy_C"/>
    <property type="match status" value="1"/>
</dbReference>
<evidence type="ECO:0000313" key="7">
    <source>
        <dbReference type="EMBL" id="MRN51648.1"/>
    </source>
</evidence>
<protein>
    <recommendedName>
        <fullName evidence="6">O-antigen ligase-related domain-containing protein</fullName>
    </recommendedName>
</protein>
<evidence type="ECO:0000256" key="1">
    <source>
        <dbReference type="ARBA" id="ARBA00004141"/>
    </source>
</evidence>
<evidence type="ECO:0000256" key="5">
    <source>
        <dbReference type="SAM" id="Phobius"/>
    </source>
</evidence>
<keyword evidence="3 5" id="KW-1133">Transmembrane helix</keyword>
<keyword evidence="4 5" id="KW-0472">Membrane</keyword>
<dbReference type="SUPFAM" id="SSF48452">
    <property type="entry name" value="TPR-like"/>
    <property type="match status" value="1"/>
</dbReference>
<evidence type="ECO:0000256" key="2">
    <source>
        <dbReference type="ARBA" id="ARBA00022692"/>
    </source>
</evidence>
<sequence>MMKHKPIEEMSFCILLVYIFAGALGAGYFYTRSFLALDALLYTAVLITILRSGQLTLLRVHAFLLLLIVLYWFSVAVAVDHEQALLEAARISSLLPLSLLFAGLSQERRDRIWSAWAWSGALLTLWGLAFGLFREGRLESTFGYANVFALLTAAGLVASWRSYKRSGDKRYWMLCAIQLVGLLLSGSRAVLILVVVGVIIHVFMNRQDKKTRLMGSVLLAALLVVVIAEVITNGGRTFREIAWNAPEFALRRIYWVDAFHLWQEHWLLGVGGGGWAVLYPSVFVRYVHQQYLQIALDTGVFGALAFIGMIVVSILGGLRKGSRDAVLAVVLFCVHLAFDIDLAYPLVFGLFVMLLTGIEIEGDKRREIRLPRSLRVTLALPCVLAVFTFTWLTASYILLAKGESAIARQDWDKASENLHSAQAMLPWSHDVHYHLAAVYSGMAQSEGNEAYMEKAIEEIKIASTMIPENRSYREMLKQVKKHEN</sequence>
<organism evidence="7 8">
    <name type="scientific">Paenibacillus monticola</name>
    <dbReference type="NCBI Taxonomy" id="2666075"/>
    <lineage>
        <taxon>Bacteria</taxon>
        <taxon>Bacillati</taxon>
        <taxon>Bacillota</taxon>
        <taxon>Bacilli</taxon>
        <taxon>Bacillales</taxon>
        <taxon>Paenibacillaceae</taxon>
        <taxon>Paenibacillus</taxon>
    </lineage>
</organism>
<dbReference type="RefSeq" id="WP_154116378.1">
    <property type="nucleotide sequence ID" value="NZ_WJXB01000001.1"/>
</dbReference>
<evidence type="ECO:0000313" key="8">
    <source>
        <dbReference type="Proteomes" id="UP000463051"/>
    </source>
</evidence>
<evidence type="ECO:0000256" key="3">
    <source>
        <dbReference type="ARBA" id="ARBA00022989"/>
    </source>
</evidence>
<feature type="transmembrane region" description="Helical" evidence="5">
    <location>
        <begin position="171"/>
        <end position="201"/>
    </location>
</feature>
<dbReference type="InterPro" id="IPR007016">
    <property type="entry name" value="O-antigen_ligase-rel_domated"/>
</dbReference>
<reference evidence="7 8" key="1">
    <citation type="submission" date="2019-11" db="EMBL/GenBank/DDBJ databases">
        <title>Paenibacillus monticola sp. nov., a novel PGPR strain isolated from mountain sample in China.</title>
        <authorList>
            <person name="Zhao Q."/>
            <person name="Li H.-P."/>
            <person name="Zhang J.-L."/>
        </authorList>
    </citation>
    <scope>NUCLEOTIDE SEQUENCE [LARGE SCALE GENOMIC DNA]</scope>
    <source>
        <strain evidence="7 8">LC-T2</strain>
    </source>
</reference>
<feature type="transmembrane region" description="Helical" evidence="5">
    <location>
        <begin position="36"/>
        <end position="53"/>
    </location>
</feature>
<feature type="transmembrane region" description="Helical" evidence="5">
    <location>
        <begin position="213"/>
        <end position="231"/>
    </location>
</feature>
<evidence type="ECO:0000259" key="6">
    <source>
        <dbReference type="Pfam" id="PF04932"/>
    </source>
</evidence>
<feature type="transmembrane region" description="Helical" evidence="5">
    <location>
        <begin position="60"/>
        <end position="79"/>
    </location>
</feature>
<dbReference type="PANTHER" id="PTHR37422:SF23">
    <property type="entry name" value="TEICHURONIC ACID BIOSYNTHESIS PROTEIN TUAE"/>
    <property type="match status" value="1"/>
</dbReference>
<feature type="transmembrane region" description="Helical" evidence="5">
    <location>
        <begin position="116"/>
        <end position="134"/>
    </location>
</feature>
<name>A0A7X2H2T5_9BACL</name>
<dbReference type="GO" id="GO:0016020">
    <property type="term" value="C:membrane"/>
    <property type="evidence" value="ECO:0007669"/>
    <property type="project" value="UniProtKB-SubCell"/>
</dbReference>
<dbReference type="PANTHER" id="PTHR37422">
    <property type="entry name" value="TEICHURONIC ACID BIOSYNTHESIS PROTEIN TUAE"/>
    <property type="match status" value="1"/>
</dbReference>
<dbReference type="Gene3D" id="1.25.40.10">
    <property type="entry name" value="Tetratricopeptide repeat domain"/>
    <property type="match status" value="1"/>
</dbReference>
<evidence type="ECO:0000256" key="4">
    <source>
        <dbReference type="ARBA" id="ARBA00023136"/>
    </source>
</evidence>
<feature type="domain" description="O-antigen ligase-related" evidence="6">
    <location>
        <begin position="174"/>
        <end position="307"/>
    </location>
</feature>
<feature type="transmembrane region" description="Helical" evidence="5">
    <location>
        <begin position="266"/>
        <end position="287"/>
    </location>
</feature>
<gene>
    <name evidence="7" type="ORF">GJB61_01315</name>
</gene>